<organism evidence="2 3">
    <name type="scientific">Rhizobium grahamii CCGE 502</name>
    <dbReference type="NCBI Taxonomy" id="990285"/>
    <lineage>
        <taxon>Bacteria</taxon>
        <taxon>Pseudomonadati</taxon>
        <taxon>Pseudomonadota</taxon>
        <taxon>Alphaproteobacteria</taxon>
        <taxon>Hyphomicrobiales</taxon>
        <taxon>Rhizobiaceae</taxon>
        <taxon>Rhizobium/Agrobacterium group</taxon>
        <taxon>Rhizobium</taxon>
    </lineage>
</organism>
<keyword evidence="3" id="KW-1185">Reference proteome</keyword>
<dbReference type="PANTHER" id="PTHR36251">
    <property type="entry name" value="FELS-1 PROPHAGE HOST SPECIFICITY PROTEIN-RELATED"/>
    <property type="match status" value="1"/>
</dbReference>
<proteinExistence type="predicted"/>
<dbReference type="Gene3D" id="2.60.40.10">
    <property type="entry name" value="Immunoglobulins"/>
    <property type="match status" value="1"/>
</dbReference>
<dbReference type="HOGENOM" id="CLU_018818_0_0_5"/>
<dbReference type="EMBL" id="AEYE02000011">
    <property type="protein sequence ID" value="EPE98621.1"/>
    <property type="molecule type" value="Genomic_DNA"/>
</dbReference>
<dbReference type="PANTHER" id="PTHR36251:SF2">
    <property type="entry name" value="GIFSY-2 PROPHAGE HOST SPECIFICITY PROTEIN J, PHAGE LAMBDA"/>
    <property type="match status" value="1"/>
</dbReference>
<protein>
    <recommendedName>
        <fullName evidence="1">Fibronectin type-III domain-containing protein</fullName>
    </recommendedName>
</protein>
<comment type="caution">
    <text evidence="2">The sequence shown here is derived from an EMBL/GenBank/DDBJ whole genome shotgun (WGS) entry which is preliminary data.</text>
</comment>
<accession>S3I065</accession>
<dbReference type="InterPro" id="IPR003961">
    <property type="entry name" value="FN3_dom"/>
</dbReference>
<evidence type="ECO:0000259" key="1">
    <source>
        <dbReference type="PROSITE" id="PS50853"/>
    </source>
</evidence>
<evidence type="ECO:0000313" key="2">
    <source>
        <dbReference type="EMBL" id="EPE98621.1"/>
    </source>
</evidence>
<sequence>MPQTLGLLPLIVSSLGTTVAAANALYLGTAALLYGGIFAGATFLSKALAPKPSVPKPEDGTYNLKQSVPSLPIILGRVKKAGDYAFLEEFGGVAYHITIHAGHRIQGYVQHYLHDEACVLDGAGNVISPDHFTVAGQPRVSIHTRTGAAIGVPYPDIVSVFPSIWGNDFRGDGLASIRMVCETVSSEDYLNAYPNQMPEHSAVIDGHAEIYDPRTGTSGFTTNLALLRLWHLTSPYGGKMSLSDMYMPDWINAANVCAQTVINRSGGSEFRYLGGFWFRADSDPIEVGRTMDQAADMVVYERPDGKIGVHAGEYVAPTITLTAAEIISFGLNANVDPSTTVLAVRGRYTDPTDLYNTNDAAIYGNPYIGEDTERTMTVENVAVQSHNHIQRLQKLAYIRRNGARVTITAHYDPDNDISYSRFVRIQYAPKLPVGIVEITSKVTISLSDMTVSFSGIVVPSGLYDFNAATEEGTPGNAVVILPPAGVPVPTGFSVVIQNEVVSGGSTAAYALATWTNVSDALTYELEWEKTSGSTGPQKAVSGVNVSQVRSAYLADGVQYKFRLRAWSSGASSDWTAYDTRTATADPTPPGVATGVSATGGVGQIAFNWTAPNSANYVAARIYTNSTNTMTGATLRATEYGPPSSADSRTITGLAAGTYFGFVEAINASGTPATAVATGSKTVT</sequence>
<dbReference type="RefSeq" id="WP_016553908.1">
    <property type="nucleotide sequence ID" value="NZ_AEYE02000011.1"/>
</dbReference>
<dbReference type="InterPro" id="IPR013783">
    <property type="entry name" value="Ig-like_fold"/>
</dbReference>
<evidence type="ECO:0000313" key="3">
    <source>
        <dbReference type="Proteomes" id="UP000014411"/>
    </source>
</evidence>
<dbReference type="SUPFAM" id="SSF49265">
    <property type="entry name" value="Fibronectin type III"/>
    <property type="match status" value="1"/>
</dbReference>
<reference evidence="2 3" key="1">
    <citation type="journal article" date="2012" name="J. Bacteriol.">
        <title>Genome sequence of Rhizobium grahamii CCGE502, a broad-host-range symbiont with low nodulation competitiveness in Phaseolus vulgaris.</title>
        <authorList>
            <person name="Althabegoiti M.J."/>
            <person name="Lozano L."/>
            <person name="Torres-Tejerizo G."/>
            <person name="Ormeno-Orrillo E."/>
            <person name="Rogel M.A."/>
            <person name="Gonzalez V."/>
            <person name="Martinez-Romero E."/>
        </authorList>
    </citation>
    <scope>NUCLEOTIDE SEQUENCE [LARGE SCALE GENOMIC DNA]</scope>
    <source>
        <strain evidence="2 3">CCGE 502</strain>
    </source>
</reference>
<dbReference type="PROSITE" id="PS50853">
    <property type="entry name" value="FN3"/>
    <property type="match status" value="1"/>
</dbReference>
<dbReference type="eggNOG" id="COG4733">
    <property type="taxonomic scope" value="Bacteria"/>
</dbReference>
<dbReference type="InterPro" id="IPR036116">
    <property type="entry name" value="FN3_sf"/>
</dbReference>
<feature type="domain" description="Fibronectin type-III" evidence="1">
    <location>
        <begin position="495"/>
        <end position="586"/>
    </location>
</feature>
<dbReference type="InterPro" id="IPR053171">
    <property type="entry name" value="Viral_Tip_Attach_Protein"/>
</dbReference>
<dbReference type="Proteomes" id="UP000014411">
    <property type="component" value="Unassembled WGS sequence"/>
</dbReference>
<name>S3I065_9HYPH</name>
<dbReference type="STRING" id="990285.RGCCGE502_09350"/>
<gene>
    <name evidence="2" type="ORF">RGCCGE502_09350</name>
</gene>
<dbReference type="AlphaFoldDB" id="S3I065"/>